<dbReference type="PROSITE" id="PS51257">
    <property type="entry name" value="PROKAR_LIPOPROTEIN"/>
    <property type="match status" value="1"/>
</dbReference>
<organism evidence="1 2">
    <name type="scientific">Pseudomonas syringae</name>
    <dbReference type="NCBI Taxonomy" id="317"/>
    <lineage>
        <taxon>Bacteria</taxon>
        <taxon>Pseudomonadati</taxon>
        <taxon>Pseudomonadota</taxon>
        <taxon>Gammaproteobacteria</taxon>
        <taxon>Pseudomonadales</taxon>
        <taxon>Pseudomonadaceae</taxon>
        <taxon>Pseudomonas</taxon>
    </lineage>
</organism>
<gene>
    <name evidence="1" type="ORF">CFBP3840_02988</name>
</gene>
<dbReference type="AlphaFoldDB" id="A0A2K4WVV3"/>
<evidence type="ECO:0000313" key="1">
    <source>
        <dbReference type="EMBL" id="SOS40031.1"/>
    </source>
</evidence>
<accession>A0A2K4WVV3</accession>
<proteinExistence type="predicted"/>
<name>A0A2K4WVV3_PSESX</name>
<reference evidence="1 2" key="1">
    <citation type="submission" date="2017-11" db="EMBL/GenBank/DDBJ databases">
        <authorList>
            <person name="Han C.G."/>
        </authorList>
    </citation>
    <scope>NUCLEOTIDE SEQUENCE [LARGE SCALE GENOMIC DNA]</scope>
    <source>
        <strain evidence="1">CFBP3840</strain>
    </source>
</reference>
<evidence type="ECO:0000313" key="2">
    <source>
        <dbReference type="Proteomes" id="UP000238095"/>
    </source>
</evidence>
<dbReference type="Proteomes" id="UP000238095">
    <property type="component" value="Chromosome 1"/>
</dbReference>
<sequence length="83" mass="9241">MMSKSLRLQILGLLGGSLVLVLIIALACFNFLSGNVQSYRSLLEGPVRASQFVDEANLQFKVQVQEWKNVLLRGKASADRDKF</sequence>
<protein>
    <submittedName>
        <fullName evidence="1">Putative membrane protein</fullName>
    </submittedName>
</protein>
<dbReference type="EMBL" id="LT963409">
    <property type="protein sequence ID" value="SOS40031.1"/>
    <property type="molecule type" value="Genomic_DNA"/>
</dbReference>